<dbReference type="PANTHER" id="PTHR30160:SF1">
    <property type="entry name" value="LIPOPOLYSACCHARIDE 1,2-N-ACETYLGLUCOSAMINETRANSFERASE-RELATED"/>
    <property type="match status" value="1"/>
</dbReference>
<evidence type="ECO:0000256" key="2">
    <source>
        <dbReference type="ARBA" id="ARBA00022679"/>
    </source>
</evidence>
<evidence type="ECO:0008006" key="4">
    <source>
        <dbReference type="Google" id="ProtNLM"/>
    </source>
</evidence>
<protein>
    <recommendedName>
        <fullName evidence="4">Glycosyltransferase family 9 (Heptosyltransferase)</fullName>
    </recommendedName>
</protein>
<dbReference type="PANTHER" id="PTHR30160">
    <property type="entry name" value="TETRAACYLDISACCHARIDE 4'-KINASE-RELATED"/>
    <property type="match status" value="1"/>
</dbReference>
<dbReference type="Gene3D" id="3.40.50.2000">
    <property type="entry name" value="Glycogen Phosphorylase B"/>
    <property type="match status" value="1"/>
</dbReference>
<keyword evidence="1" id="KW-0328">Glycosyltransferase</keyword>
<proteinExistence type="predicted"/>
<dbReference type="GO" id="GO:0009244">
    <property type="term" value="P:lipopolysaccharide core region biosynthetic process"/>
    <property type="evidence" value="ECO:0007669"/>
    <property type="project" value="TreeGrafter"/>
</dbReference>
<dbReference type="InterPro" id="IPR051199">
    <property type="entry name" value="LPS_LOS_Heptosyltrfase"/>
</dbReference>
<name>A0A0F9Q6D7_9ZZZZ</name>
<dbReference type="InterPro" id="IPR002201">
    <property type="entry name" value="Glyco_trans_9"/>
</dbReference>
<dbReference type="GO" id="GO:0008713">
    <property type="term" value="F:ADP-heptose-lipopolysaccharide heptosyltransferase activity"/>
    <property type="evidence" value="ECO:0007669"/>
    <property type="project" value="TreeGrafter"/>
</dbReference>
<gene>
    <name evidence="3" type="ORF">LCGC14_0812760</name>
</gene>
<accession>A0A0F9Q6D7</accession>
<dbReference type="Pfam" id="PF01075">
    <property type="entry name" value="Glyco_transf_9"/>
    <property type="match status" value="1"/>
</dbReference>
<keyword evidence="2" id="KW-0808">Transferase</keyword>
<dbReference type="AlphaFoldDB" id="A0A0F9Q6D7"/>
<dbReference type="SUPFAM" id="SSF53756">
    <property type="entry name" value="UDP-Glycosyltransferase/glycogen phosphorylase"/>
    <property type="match status" value="1"/>
</dbReference>
<evidence type="ECO:0000256" key="1">
    <source>
        <dbReference type="ARBA" id="ARBA00022676"/>
    </source>
</evidence>
<dbReference type="EMBL" id="LAZR01002245">
    <property type="protein sequence ID" value="KKN32552.1"/>
    <property type="molecule type" value="Genomic_DNA"/>
</dbReference>
<dbReference type="GO" id="GO:0005829">
    <property type="term" value="C:cytosol"/>
    <property type="evidence" value="ECO:0007669"/>
    <property type="project" value="TreeGrafter"/>
</dbReference>
<comment type="caution">
    <text evidence="3">The sequence shown here is derived from an EMBL/GenBank/DDBJ whole genome shotgun (WGS) entry which is preliminary data.</text>
</comment>
<evidence type="ECO:0000313" key="3">
    <source>
        <dbReference type="EMBL" id="KKN32552.1"/>
    </source>
</evidence>
<sequence>MKPLVIRNTQSPGDIIVLSTAIRDLHLHYPGKFETSISVSKGAEDAYEHNPNIAVRHGNTSRKNWFASHYPLIHKSNQQRKHFVWGFIEDMNKRLKLQIKLSAFRPDLYMSTEEIAEPLIEPPYWVFLSGGKTDFQTKIWDQVYWQQVIDGTRDQVRWVQCGGGSKNHIRHIPKHGIYTNMIAKTGLRNFMRLIYHADGVVCVVTAAMHIAAAFNKPCIVIAGGREPWWWEAYNEENRLVNMRVGMPNWKPPPGDDFVPHTYLHTIGELDCCKKGGCWKGKIRPRDARGQLPKGSTCKRPVFQNGELIPECKAMIKPEMVIEAISNYYRNGLIRDRKLVMPLEDMSAVFCIFDDGAPEAWLKRTCSLMPEKPLVIRGISRREALTEAISEGKDWIFWFEHGSVPAAHWKFGLRRQMGTPAVYGRIHRTQQGELYPYPGFFAVHRSLLDANAETYAGLFAGIPQDKLQSESSVKIPMMMKEVT</sequence>
<organism evidence="3">
    <name type="scientific">marine sediment metagenome</name>
    <dbReference type="NCBI Taxonomy" id="412755"/>
    <lineage>
        <taxon>unclassified sequences</taxon>
        <taxon>metagenomes</taxon>
        <taxon>ecological metagenomes</taxon>
    </lineage>
</organism>
<reference evidence="3" key="1">
    <citation type="journal article" date="2015" name="Nature">
        <title>Complex archaea that bridge the gap between prokaryotes and eukaryotes.</title>
        <authorList>
            <person name="Spang A."/>
            <person name="Saw J.H."/>
            <person name="Jorgensen S.L."/>
            <person name="Zaremba-Niedzwiedzka K."/>
            <person name="Martijn J."/>
            <person name="Lind A.E."/>
            <person name="van Eijk R."/>
            <person name="Schleper C."/>
            <person name="Guy L."/>
            <person name="Ettema T.J."/>
        </authorList>
    </citation>
    <scope>NUCLEOTIDE SEQUENCE</scope>
</reference>